<name>A0A9E2S3S5_9BACT</name>
<comment type="caution">
    <text evidence="2">The sequence shown here is derived from an EMBL/GenBank/DDBJ whole genome shotgun (WGS) entry which is preliminary data.</text>
</comment>
<protein>
    <submittedName>
        <fullName evidence="2">Lactonase family protein</fullName>
    </submittedName>
</protein>
<feature type="region of interest" description="Disordered" evidence="1">
    <location>
        <begin position="129"/>
        <end position="153"/>
    </location>
</feature>
<dbReference type="EMBL" id="JAHSPG010000001">
    <property type="protein sequence ID" value="MBV4356048.1"/>
    <property type="molecule type" value="Genomic_DNA"/>
</dbReference>
<dbReference type="FunFam" id="2.130.10.10:FF:000306">
    <property type="entry name" value="3-carboxymuconate cyclase"/>
    <property type="match status" value="1"/>
</dbReference>
<evidence type="ECO:0000256" key="1">
    <source>
        <dbReference type="SAM" id="MobiDB-lite"/>
    </source>
</evidence>
<dbReference type="InterPro" id="IPR019405">
    <property type="entry name" value="Lactonase_7-beta_prop"/>
</dbReference>
<organism evidence="2 3">
    <name type="scientific">Pinibacter aurantiacus</name>
    <dbReference type="NCBI Taxonomy" id="2851599"/>
    <lineage>
        <taxon>Bacteria</taxon>
        <taxon>Pseudomonadati</taxon>
        <taxon>Bacteroidota</taxon>
        <taxon>Chitinophagia</taxon>
        <taxon>Chitinophagales</taxon>
        <taxon>Chitinophagaceae</taxon>
        <taxon>Pinibacter</taxon>
    </lineage>
</organism>
<dbReference type="GO" id="GO:0005829">
    <property type="term" value="C:cytosol"/>
    <property type="evidence" value="ECO:0007669"/>
    <property type="project" value="TreeGrafter"/>
</dbReference>
<evidence type="ECO:0000313" key="3">
    <source>
        <dbReference type="Proteomes" id="UP000812270"/>
    </source>
</evidence>
<dbReference type="Pfam" id="PF10282">
    <property type="entry name" value="Lactonase"/>
    <property type="match status" value="1"/>
</dbReference>
<dbReference type="Proteomes" id="UP000812270">
    <property type="component" value="Unassembled WGS sequence"/>
</dbReference>
<dbReference type="AlphaFoldDB" id="A0A9E2S3S5"/>
<dbReference type="GO" id="GO:0017057">
    <property type="term" value="F:6-phosphogluconolactonase activity"/>
    <property type="evidence" value="ECO:0007669"/>
    <property type="project" value="TreeGrafter"/>
</dbReference>
<dbReference type="PANTHER" id="PTHR30344:SF1">
    <property type="entry name" value="6-PHOSPHOGLUCONOLACTONASE"/>
    <property type="match status" value="1"/>
</dbReference>
<reference evidence="2" key="1">
    <citation type="submission" date="2021-06" db="EMBL/GenBank/DDBJ databases">
        <authorList>
            <person name="Huq M.A."/>
        </authorList>
    </citation>
    <scope>NUCLEOTIDE SEQUENCE</scope>
    <source>
        <strain evidence="2">MAH-26</strain>
    </source>
</reference>
<dbReference type="InterPro" id="IPR050282">
    <property type="entry name" value="Cycloisomerase_2"/>
</dbReference>
<accession>A0A9E2S3S5</accession>
<feature type="compositionally biased region" description="Basic and acidic residues" evidence="1">
    <location>
        <begin position="129"/>
        <end position="152"/>
    </location>
</feature>
<proteinExistence type="predicted"/>
<sequence>MSTAPSDPYLLLGTYTNSGKSKGIYVYKFDAATGEATEVNNVPSSNPSFLAISPDKKTVFAVNEDNGPGAVSSYAFDKKDGSLSFINTEPTSGESPCFVATSKNGKFIAVANYSSGNYLVYPVEKDGSIGEPVEKRKDEGTGPNTKRQEKAHAHATVFSPDNKYLFINDLGTDKIMIYHFNAATGSLTPAKTPFVAVKPGSGPRHMTFDASGKFAYLMTELSGEVVVYKYNEGQFKEVQTISSHPADFKGSIGSADIHISPDGNFLYASNRGDANSIAIFKRDAATGKLTSVGFQPTMGKTPRNFNFDPSGNFLLVAHQQSDDVVIFKVDKKTGLLTDTGKRINVGSPVCVLWVK</sequence>
<dbReference type="PANTHER" id="PTHR30344">
    <property type="entry name" value="6-PHOSPHOGLUCONOLACTONASE-RELATED"/>
    <property type="match status" value="1"/>
</dbReference>
<keyword evidence="3" id="KW-1185">Reference proteome</keyword>
<gene>
    <name evidence="2" type="ORF">KTO63_02740</name>
</gene>
<evidence type="ECO:0000313" key="2">
    <source>
        <dbReference type="EMBL" id="MBV4356048.1"/>
    </source>
</evidence>